<name>A0A379E3V5_9BACT</name>
<evidence type="ECO:0000313" key="1">
    <source>
        <dbReference type="EMBL" id="SUB87259.1"/>
    </source>
</evidence>
<dbReference type="AlphaFoldDB" id="A0A379E3V5"/>
<accession>A0A379E3V5</accession>
<gene>
    <name evidence="1" type="ORF">NCTC13067_00924</name>
</gene>
<dbReference type="EMBL" id="UGTM01000001">
    <property type="protein sequence ID" value="SUB87259.1"/>
    <property type="molecule type" value="Genomic_DNA"/>
</dbReference>
<dbReference type="RefSeq" id="WP_025068278.1">
    <property type="nucleotide sequence ID" value="NZ_CAUVPN010000022.1"/>
</dbReference>
<sequence length="174" mass="20386">MRRKYFFLVLLLMIPLCISAQGNIPLLQLPVIELLQYQVQKGKRVVGPLLFNKYGLQKIRTELIVDAADTRQLWGWHVIPNAEYNPIRQPLYRLFAKKDNSSLAVIDDRTGTLQIVFWDKGYYRTFTHDLQLHGYQLQRVKPASNVLRFRHEGISLIVDITVWADLYIIELHNP</sequence>
<reference evidence="1 2" key="1">
    <citation type="submission" date="2018-06" db="EMBL/GenBank/DDBJ databases">
        <authorList>
            <consortium name="Pathogen Informatics"/>
            <person name="Doyle S."/>
        </authorList>
    </citation>
    <scope>NUCLEOTIDE SEQUENCE [LARGE SCALE GENOMIC DNA]</scope>
    <source>
        <strain evidence="1 2">NCTC13067</strain>
    </source>
</reference>
<dbReference type="Proteomes" id="UP000255469">
    <property type="component" value="Unassembled WGS sequence"/>
</dbReference>
<organism evidence="1 2">
    <name type="scientific">Prevotella denticola</name>
    <dbReference type="NCBI Taxonomy" id="28129"/>
    <lineage>
        <taxon>Bacteria</taxon>
        <taxon>Pseudomonadati</taxon>
        <taxon>Bacteroidota</taxon>
        <taxon>Bacteroidia</taxon>
        <taxon>Bacteroidales</taxon>
        <taxon>Prevotellaceae</taxon>
        <taxon>Prevotella</taxon>
    </lineage>
</organism>
<protein>
    <submittedName>
        <fullName evidence="1">Uncharacterized protein</fullName>
    </submittedName>
</protein>
<evidence type="ECO:0000313" key="2">
    <source>
        <dbReference type="Proteomes" id="UP000255469"/>
    </source>
</evidence>
<proteinExistence type="predicted"/>